<evidence type="ECO:0000256" key="1">
    <source>
        <dbReference type="ARBA" id="ARBA00022603"/>
    </source>
</evidence>
<dbReference type="Pfam" id="PF13649">
    <property type="entry name" value="Methyltransf_25"/>
    <property type="match status" value="1"/>
</dbReference>
<organism evidence="3 4">
    <name type="scientific">Mycobacterium bohemicum</name>
    <dbReference type="NCBI Taxonomy" id="56425"/>
    <lineage>
        <taxon>Bacteria</taxon>
        <taxon>Bacillati</taxon>
        <taxon>Actinomycetota</taxon>
        <taxon>Actinomycetes</taxon>
        <taxon>Mycobacteriales</taxon>
        <taxon>Mycobacteriaceae</taxon>
        <taxon>Mycobacterium</taxon>
    </lineage>
</organism>
<comment type="caution">
    <text evidence="3">The sequence shown here is derived from an EMBL/GenBank/DDBJ whole genome shotgun (WGS) entry which is preliminary data.</text>
</comment>
<dbReference type="GO" id="GO:0008168">
    <property type="term" value="F:methyltransferase activity"/>
    <property type="evidence" value="ECO:0007669"/>
    <property type="project" value="UniProtKB-KW"/>
</dbReference>
<dbReference type="Gene3D" id="3.40.50.150">
    <property type="entry name" value="Vaccinia Virus protein VP39"/>
    <property type="match status" value="1"/>
</dbReference>
<dbReference type="AlphaFoldDB" id="A0A1X1R254"/>
<dbReference type="PANTHER" id="PTHR42912">
    <property type="entry name" value="METHYLTRANSFERASE"/>
    <property type="match status" value="1"/>
</dbReference>
<evidence type="ECO:0000313" key="3">
    <source>
        <dbReference type="EMBL" id="ORU98274.1"/>
    </source>
</evidence>
<name>A0A1X1R254_MYCBE</name>
<sequence>MSEAQQVWEAHYGERDRVWSGRVNVRLAELVESMTPGRALDLGCGEGADAIWLAEHGWRVTAVDISQTALDRAAADAAARGLADRIDFRRHDLDATFPDGVFELVSAQFLHSTVPLDRARLLRRAADAVAPGGTLMVVDHGAAPPWASKLDQHHHEFPTADEVVASLNLDESQWARVRVAAVERDALGPAGQRAVLTDNVMILRRR</sequence>
<evidence type="ECO:0000313" key="4">
    <source>
        <dbReference type="Proteomes" id="UP000193990"/>
    </source>
</evidence>
<dbReference type="InterPro" id="IPR029063">
    <property type="entry name" value="SAM-dependent_MTases_sf"/>
</dbReference>
<accession>A0A1X1R254</accession>
<feature type="domain" description="Methyltransferase" evidence="2">
    <location>
        <begin position="40"/>
        <end position="133"/>
    </location>
</feature>
<dbReference type="EMBL" id="LQOK01000032">
    <property type="protein sequence ID" value="ORU98274.1"/>
    <property type="molecule type" value="Genomic_DNA"/>
</dbReference>
<dbReference type="SUPFAM" id="SSF53335">
    <property type="entry name" value="S-adenosyl-L-methionine-dependent methyltransferases"/>
    <property type="match status" value="1"/>
</dbReference>
<protein>
    <submittedName>
        <fullName evidence="3">SAM-dependent methyltransferase</fullName>
    </submittedName>
</protein>
<keyword evidence="1 3" id="KW-0489">Methyltransferase</keyword>
<dbReference type="CDD" id="cd02440">
    <property type="entry name" value="AdoMet_MTases"/>
    <property type="match status" value="1"/>
</dbReference>
<keyword evidence="4" id="KW-1185">Reference proteome</keyword>
<dbReference type="GO" id="GO:0032259">
    <property type="term" value="P:methylation"/>
    <property type="evidence" value="ECO:0007669"/>
    <property type="project" value="UniProtKB-KW"/>
</dbReference>
<reference evidence="3 4" key="1">
    <citation type="submission" date="2016-01" db="EMBL/GenBank/DDBJ databases">
        <title>The new phylogeny of the genus Mycobacterium.</title>
        <authorList>
            <person name="Tarcisio F."/>
            <person name="Conor M."/>
            <person name="Antonella G."/>
            <person name="Elisabetta G."/>
            <person name="Giulia F.S."/>
            <person name="Sara T."/>
            <person name="Anna F."/>
            <person name="Clotilde B."/>
            <person name="Roberto B."/>
            <person name="Veronica D.S."/>
            <person name="Fabio R."/>
            <person name="Monica P."/>
            <person name="Olivier J."/>
            <person name="Enrico T."/>
            <person name="Nicola S."/>
        </authorList>
    </citation>
    <scope>NUCLEOTIDE SEQUENCE [LARGE SCALE GENOMIC DNA]</scope>
    <source>
        <strain evidence="3 4">DSM 44277</strain>
    </source>
</reference>
<dbReference type="Proteomes" id="UP000193990">
    <property type="component" value="Unassembled WGS sequence"/>
</dbReference>
<dbReference type="InterPro" id="IPR041698">
    <property type="entry name" value="Methyltransf_25"/>
</dbReference>
<dbReference type="STRING" id="56425.AWB93_14825"/>
<keyword evidence="3" id="KW-0808">Transferase</keyword>
<evidence type="ECO:0000259" key="2">
    <source>
        <dbReference type="Pfam" id="PF13649"/>
    </source>
</evidence>
<dbReference type="InterPro" id="IPR050508">
    <property type="entry name" value="Methyltransf_Superfamily"/>
</dbReference>
<proteinExistence type="predicted"/>
<gene>
    <name evidence="3" type="ORF">AWB93_14825</name>
</gene>